<accession>A0A0A9A671</accession>
<name>A0A0A9A671_ARUDO</name>
<organism evidence="1">
    <name type="scientific">Arundo donax</name>
    <name type="common">Giant reed</name>
    <name type="synonym">Donax arundinaceus</name>
    <dbReference type="NCBI Taxonomy" id="35708"/>
    <lineage>
        <taxon>Eukaryota</taxon>
        <taxon>Viridiplantae</taxon>
        <taxon>Streptophyta</taxon>
        <taxon>Embryophyta</taxon>
        <taxon>Tracheophyta</taxon>
        <taxon>Spermatophyta</taxon>
        <taxon>Magnoliopsida</taxon>
        <taxon>Liliopsida</taxon>
        <taxon>Poales</taxon>
        <taxon>Poaceae</taxon>
        <taxon>PACMAD clade</taxon>
        <taxon>Arundinoideae</taxon>
        <taxon>Arundineae</taxon>
        <taxon>Arundo</taxon>
    </lineage>
</organism>
<reference evidence="1" key="2">
    <citation type="journal article" date="2015" name="Data Brief">
        <title>Shoot transcriptome of the giant reed, Arundo donax.</title>
        <authorList>
            <person name="Barrero R.A."/>
            <person name="Guerrero F.D."/>
            <person name="Moolhuijzen P."/>
            <person name="Goolsby J.A."/>
            <person name="Tidwell J."/>
            <person name="Bellgard S.E."/>
            <person name="Bellgard M.I."/>
        </authorList>
    </citation>
    <scope>NUCLEOTIDE SEQUENCE</scope>
    <source>
        <tissue evidence="1">Shoot tissue taken approximately 20 cm above the soil surface</tissue>
    </source>
</reference>
<dbReference type="EMBL" id="GBRH01250746">
    <property type="protein sequence ID" value="JAD47149.1"/>
    <property type="molecule type" value="Transcribed_RNA"/>
</dbReference>
<sequence length="50" mass="5856">MISRIFYEDREFRGVSRFLVSHQGSVLSTQNVPWTSLMSEDVMILTFICQ</sequence>
<evidence type="ECO:0000313" key="1">
    <source>
        <dbReference type="EMBL" id="JAD47149.1"/>
    </source>
</evidence>
<protein>
    <submittedName>
        <fullName evidence="1">Uncharacterized protein</fullName>
    </submittedName>
</protein>
<dbReference type="AlphaFoldDB" id="A0A0A9A671"/>
<reference evidence="1" key="1">
    <citation type="submission" date="2014-09" db="EMBL/GenBank/DDBJ databases">
        <authorList>
            <person name="Magalhaes I.L.F."/>
            <person name="Oliveira U."/>
            <person name="Santos F.R."/>
            <person name="Vidigal T.H.D.A."/>
            <person name="Brescovit A.D."/>
            <person name="Santos A.J."/>
        </authorList>
    </citation>
    <scope>NUCLEOTIDE SEQUENCE</scope>
    <source>
        <tissue evidence="1">Shoot tissue taken approximately 20 cm above the soil surface</tissue>
    </source>
</reference>
<proteinExistence type="predicted"/>